<dbReference type="GO" id="GO:0016618">
    <property type="term" value="F:hydroxypyruvate reductase [NAD(P)H] activity"/>
    <property type="evidence" value="ECO:0007669"/>
    <property type="project" value="TreeGrafter"/>
</dbReference>
<dbReference type="EMBL" id="MEVA01000014">
    <property type="protein sequence ID" value="OGC47301.1"/>
    <property type="molecule type" value="Genomic_DNA"/>
</dbReference>
<evidence type="ECO:0000313" key="8">
    <source>
        <dbReference type="Proteomes" id="UP000176608"/>
    </source>
</evidence>
<dbReference type="SUPFAM" id="SSF51735">
    <property type="entry name" value="NAD(P)-binding Rossmann-fold domains"/>
    <property type="match status" value="1"/>
</dbReference>
<dbReference type="GO" id="GO:0030267">
    <property type="term" value="F:glyoxylate reductase (NADPH) activity"/>
    <property type="evidence" value="ECO:0007669"/>
    <property type="project" value="TreeGrafter"/>
</dbReference>
<dbReference type="InterPro" id="IPR006140">
    <property type="entry name" value="D-isomer_DH_NAD-bd"/>
</dbReference>
<gene>
    <name evidence="7" type="ORF">A2886_01675</name>
</gene>
<comment type="caution">
    <text evidence="7">The sequence shown here is derived from an EMBL/GenBank/DDBJ whole genome shotgun (WGS) entry which is preliminary data.</text>
</comment>
<dbReference type="Pfam" id="PF02826">
    <property type="entry name" value="2-Hacid_dh_C"/>
    <property type="match status" value="1"/>
</dbReference>
<dbReference type="GO" id="GO:0051287">
    <property type="term" value="F:NAD binding"/>
    <property type="evidence" value="ECO:0007669"/>
    <property type="project" value="InterPro"/>
</dbReference>
<proteinExistence type="inferred from homology"/>
<dbReference type="STRING" id="1802617.A2886_01675"/>
<keyword evidence="2 4" id="KW-0560">Oxidoreductase</keyword>
<dbReference type="SUPFAM" id="SSF52283">
    <property type="entry name" value="Formate/glycerate dehydrogenase catalytic domain-like"/>
    <property type="match status" value="1"/>
</dbReference>
<evidence type="ECO:0000256" key="4">
    <source>
        <dbReference type="RuleBase" id="RU003719"/>
    </source>
</evidence>
<evidence type="ECO:0000256" key="3">
    <source>
        <dbReference type="ARBA" id="ARBA00023027"/>
    </source>
</evidence>
<feature type="domain" description="D-isomer specific 2-hydroxyacid dehydrogenase catalytic" evidence="5">
    <location>
        <begin position="3"/>
        <end position="314"/>
    </location>
</feature>
<evidence type="ECO:0000256" key="2">
    <source>
        <dbReference type="ARBA" id="ARBA00023002"/>
    </source>
</evidence>
<dbReference type="InterPro" id="IPR050223">
    <property type="entry name" value="D-isomer_2-hydroxyacid_DH"/>
</dbReference>
<keyword evidence="3" id="KW-0520">NAD</keyword>
<protein>
    <submittedName>
        <fullName evidence="7">D-glycerate dehydrogenase</fullName>
    </submittedName>
</protein>
<evidence type="ECO:0000259" key="6">
    <source>
        <dbReference type="Pfam" id="PF02826"/>
    </source>
</evidence>
<dbReference type="Gene3D" id="3.40.50.720">
    <property type="entry name" value="NAD(P)-binding Rossmann-like Domain"/>
    <property type="match status" value="2"/>
</dbReference>
<name>A0A1F4UQP3_UNCKA</name>
<reference evidence="7 8" key="1">
    <citation type="journal article" date="2016" name="Nat. Commun.">
        <title>Thousands of microbial genomes shed light on interconnected biogeochemical processes in an aquifer system.</title>
        <authorList>
            <person name="Anantharaman K."/>
            <person name="Brown C.T."/>
            <person name="Hug L.A."/>
            <person name="Sharon I."/>
            <person name="Castelle C.J."/>
            <person name="Probst A.J."/>
            <person name="Thomas B.C."/>
            <person name="Singh A."/>
            <person name="Wilkins M.J."/>
            <person name="Karaoz U."/>
            <person name="Brodie E.L."/>
            <person name="Williams K.H."/>
            <person name="Hubbard S.S."/>
            <person name="Banfield J.F."/>
        </authorList>
    </citation>
    <scope>NUCLEOTIDE SEQUENCE [LARGE SCALE GENOMIC DNA]</scope>
</reference>
<dbReference type="CDD" id="cd05301">
    <property type="entry name" value="GDH"/>
    <property type="match status" value="1"/>
</dbReference>
<dbReference type="AlphaFoldDB" id="A0A1F4UQP3"/>
<dbReference type="Pfam" id="PF00389">
    <property type="entry name" value="2-Hacid_dh"/>
    <property type="match status" value="1"/>
</dbReference>
<comment type="similarity">
    <text evidence="1 4">Belongs to the D-isomer specific 2-hydroxyacid dehydrogenase family.</text>
</comment>
<organism evidence="7 8">
    <name type="scientific">candidate division WWE3 bacterium RIFCSPHIGHO2_01_FULL_42_13</name>
    <dbReference type="NCBI Taxonomy" id="1802617"/>
    <lineage>
        <taxon>Bacteria</taxon>
        <taxon>Katanobacteria</taxon>
    </lineage>
</organism>
<evidence type="ECO:0000256" key="1">
    <source>
        <dbReference type="ARBA" id="ARBA00005854"/>
    </source>
</evidence>
<dbReference type="FunFam" id="3.40.50.720:FF:000203">
    <property type="entry name" value="D-3-phosphoglycerate dehydrogenase (SerA)"/>
    <property type="match status" value="1"/>
</dbReference>
<dbReference type="PANTHER" id="PTHR10996">
    <property type="entry name" value="2-HYDROXYACID DEHYDROGENASE-RELATED"/>
    <property type="match status" value="1"/>
</dbReference>
<sequence>MKVLITREIPRAGIDLLRKHAELELDYRKGAPLSDSELKKAIKDADAVISVIPDQITREVLQSAKNLKIVSNYAVGYDNIDVKAATEMKIYVSNTPGDLTESVAEHAMALMLTVGRKIVAADRFVREGKYKYWDPMIFLGPVFSGKTLGLVGFGRIGQWFAKLAKGAFNMRILYTDISKNESAEKEFGAIYVSMDELLEQSDIVSLHVPLLPSTKHLITRREIKKMKPAAILINTSRGPIIDEDDLCVALRENWISGAGIDVYEQEPKIYAGLKELKNIVLTPHIGSATHEARIEMARMAAANVIEVLINKKPPISLVK</sequence>
<dbReference type="InterPro" id="IPR006139">
    <property type="entry name" value="D-isomer_2_OHA_DH_cat_dom"/>
</dbReference>
<evidence type="ECO:0000259" key="5">
    <source>
        <dbReference type="Pfam" id="PF00389"/>
    </source>
</evidence>
<dbReference type="Proteomes" id="UP000176608">
    <property type="component" value="Unassembled WGS sequence"/>
</dbReference>
<dbReference type="GO" id="GO:0005829">
    <property type="term" value="C:cytosol"/>
    <property type="evidence" value="ECO:0007669"/>
    <property type="project" value="TreeGrafter"/>
</dbReference>
<dbReference type="InterPro" id="IPR036291">
    <property type="entry name" value="NAD(P)-bd_dom_sf"/>
</dbReference>
<accession>A0A1F4UQP3</accession>
<feature type="domain" description="D-isomer specific 2-hydroxyacid dehydrogenase NAD-binding" evidence="6">
    <location>
        <begin position="108"/>
        <end position="286"/>
    </location>
</feature>
<dbReference type="PANTHER" id="PTHR10996:SF283">
    <property type="entry name" value="GLYOXYLATE_HYDROXYPYRUVATE REDUCTASE B"/>
    <property type="match status" value="1"/>
</dbReference>
<evidence type="ECO:0000313" key="7">
    <source>
        <dbReference type="EMBL" id="OGC47301.1"/>
    </source>
</evidence>